<name>A0A839UN54_9HYPH</name>
<proteinExistence type="predicted"/>
<organism evidence="1 2">
    <name type="scientific">Phyllobacterium trifolii</name>
    <dbReference type="NCBI Taxonomy" id="300193"/>
    <lineage>
        <taxon>Bacteria</taxon>
        <taxon>Pseudomonadati</taxon>
        <taxon>Pseudomonadota</taxon>
        <taxon>Alphaproteobacteria</taxon>
        <taxon>Hyphomicrobiales</taxon>
        <taxon>Phyllobacteriaceae</taxon>
        <taxon>Phyllobacterium</taxon>
    </lineage>
</organism>
<protein>
    <submittedName>
        <fullName evidence="1">Uncharacterized protein</fullName>
    </submittedName>
</protein>
<comment type="caution">
    <text evidence="1">The sequence shown here is derived from an EMBL/GenBank/DDBJ whole genome shotgun (WGS) entry which is preliminary data.</text>
</comment>
<evidence type="ECO:0000313" key="1">
    <source>
        <dbReference type="EMBL" id="MBB3149939.1"/>
    </source>
</evidence>
<keyword evidence="2" id="KW-1185">Reference proteome</keyword>
<evidence type="ECO:0000313" key="2">
    <source>
        <dbReference type="Proteomes" id="UP000554520"/>
    </source>
</evidence>
<dbReference type="Proteomes" id="UP000554520">
    <property type="component" value="Unassembled WGS sequence"/>
</dbReference>
<dbReference type="EMBL" id="JACHXN010000055">
    <property type="protein sequence ID" value="MBB3149939.1"/>
    <property type="molecule type" value="Genomic_DNA"/>
</dbReference>
<dbReference type="RefSeq" id="WP_112531752.1">
    <property type="nucleotide sequence ID" value="NZ_JACHXN010000055.1"/>
</dbReference>
<reference evidence="1 2" key="1">
    <citation type="submission" date="2020-08" db="EMBL/GenBank/DDBJ databases">
        <title>Genomic Encyclopedia of Type Strains, Phase III (KMG-III): the genomes of soil and plant-associated and newly described type strains.</title>
        <authorList>
            <person name="Whitman W."/>
        </authorList>
    </citation>
    <scope>NUCLEOTIDE SEQUENCE [LARGE SCALE GENOMIC DNA]</scope>
    <source>
        <strain evidence="1 2">CECT 7015</strain>
    </source>
</reference>
<sequence>MSLRYDMREEDNGTWTVFDVFTGFPVIVNERMMISMEIQEADEMVELLNILDQKKRRATTQ</sequence>
<accession>A0A839UN54</accession>
<dbReference type="AlphaFoldDB" id="A0A839UN54"/>
<gene>
    <name evidence="1" type="ORF">FHS21_006398</name>
</gene>